<dbReference type="InterPro" id="IPR029039">
    <property type="entry name" value="Flavoprotein-like_sf"/>
</dbReference>
<evidence type="ECO:0000313" key="6">
    <source>
        <dbReference type="Proteomes" id="UP001144612"/>
    </source>
</evidence>
<dbReference type="PROSITE" id="PS00198">
    <property type="entry name" value="4FE4S_FER_1"/>
    <property type="match status" value="2"/>
</dbReference>
<dbReference type="InterPro" id="IPR047964">
    <property type="entry name" value="EFR1-like"/>
</dbReference>
<gene>
    <name evidence="5" type="ORF">OW729_06120</name>
</gene>
<evidence type="ECO:0000256" key="2">
    <source>
        <dbReference type="ARBA" id="ARBA00023004"/>
    </source>
</evidence>
<keyword evidence="2" id="KW-0408">Iron</keyword>
<proteinExistence type="predicted"/>
<protein>
    <submittedName>
        <fullName evidence="5">EFR1 family ferrodoxin</fullName>
    </submittedName>
</protein>
<keyword evidence="1" id="KW-0479">Metal-binding</keyword>
<feature type="domain" description="4Fe-4S ferredoxin-type" evidence="4">
    <location>
        <begin position="188"/>
        <end position="216"/>
    </location>
</feature>
<evidence type="ECO:0000256" key="3">
    <source>
        <dbReference type="ARBA" id="ARBA00023014"/>
    </source>
</evidence>
<dbReference type="CDD" id="cd00133">
    <property type="entry name" value="PTS_IIB"/>
    <property type="match status" value="1"/>
</dbReference>
<dbReference type="NCBIfam" id="NF038196">
    <property type="entry name" value="ferrodoxin_EFR1"/>
    <property type="match status" value="1"/>
</dbReference>
<dbReference type="InterPro" id="IPR017900">
    <property type="entry name" value="4Fe4S_Fe_S_CS"/>
</dbReference>
<dbReference type="EMBL" id="JAPQFJ010000004">
    <property type="protein sequence ID" value="MCY6958177.1"/>
    <property type="molecule type" value="Genomic_DNA"/>
</dbReference>
<dbReference type="SUPFAM" id="SSF52218">
    <property type="entry name" value="Flavoproteins"/>
    <property type="match status" value="1"/>
</dbReference>
<evidence type="ECO:0000259" key="4">
    <source>
        <dbReference type="PROSITE" id="PS51379"/>
    </source>
</evidence>
<keyword evidence="6" id="KW-1185">Reference proteome</keyword>
<reference evidence="5" key="1">
    <citation type="submission" date="2022-12" db="EMBL/GenBank/DDBJ databases">
        <title>Clostridium sp. nov., isolated from industrial wastewater.</title>
        <authorList>
            <person name="Jiayan W."/>
        </authorList>
    </citation>
    <scope>NUCLEOTIDE SEQUENCE</scope>
    <source>
        <strain evidence="5">ZC22-4</strain>
    </source>
</reference>
<feature type="domain" description="4Fe-4S ferredoxin-type" evidence="4">
    <location>
        <begin position="218"/>
        <end position="244"/>
    </location>
</feature>
<keyword evidence="3" id="KW-0411">Iron-sulfur</keyword>
<organism evidence="5 6">
    <name type="scientific">Clostridium brassicae</name>
    <dbReference type="NCBI Taxonomy" id="2999072"/>
    <lineage>
        <taxon>Bacteria</taxon>
        <taxon>Bacillati</taxon>
        <taxon>Bacillota</taxon>
        <taxon>Clostridia</taxon>
        <taxon>Eubacteriales</taxon>
        <taxon>Clostridiaceae</taxon>
        <taxon>Clostridium</taxon>
    </lineage>
</organism>
<dbReference type="SUPFAM" id="SSF54862">
    <property type="entry name" value="4Fe-4S ferredoxins"/>
    <property type="match status" value="1"/>
</dbReference>
<dbReference type="PROSITE" id="PS51379">
    <property type="entry name" value="4FE4S_FER_2"/>
    <property type="match status" value="2"/>
</dbReference>
<dbReference type="Proteomes" id="UP001144612">
    <property type="component" value="Unassembled WGS sequence"/>
</dbReference>
<sequence>MEGLLVYFSGTGNSKFIAECIKKEFSKRGHNITLYSIESKAPINWYNYEFFIFGSPKYYEYSPLFFINWIKKNVPTLNHGANCILFCTGSAAIATSFKSLEKILKKKHLSVVTTKTFQMPNNYLIGLFNPTDKDKYSIYSKWNFEKIGLMVQDFLDNIYNIEKINPLIGFMCEKVSYYFCKSAKHKSKNFSVNSNCTKCTQCIRNCPTNNIELIDDKIIFKNNCVLCTRCINFCPKNAIIYKNRKVNQYNYNLKQLNLR</sequence>
<dbReference type="Pfam" id="PF13187">
    <property type="entry name" value="Fer4_9"/>
    <property type="match status" value="1"/>
</dbReference>
<dbReference type="InterPro" id="IPR017896">
    <property type="entry name" value="4Fe4S_Fe-S-bd"/>
</dbReference>
<dbReference type="InterPro" id="IPR026816">
    <property type="entry name" value="Flavodoxin_dom"/>
</dbReference>
<accession>A0ABT4D7A4</accession>
<name>A0ABT4D7A4_9CLOT</name>
<dbReference type="RefSeq" id="WP_268060586.1">
    <property type="nucleotide sequence ID" value="NZ_JAPQFJ010000004.1"/>
</dbReference>
<evidence type="ECO:0000313" key="5">
    <source>
        <dbReference type="EMBL" id="MCY6958177.1"/>
    </source>
</evidence>
<comment type="caution">
    <text evidence="5">The sequence shown here is derived from an EMBL/GenBank/DDBJ whole genome shotgun (WGS) entry which is preliminary data.</text>
</comment>
<dbReference type="Gene3D" id="3.30.70.20">
    <property type="match status" value="1"/>
</dbReference>
<dbReference type="Gene3D" id="3.40.50.360">
    <property type="match status" value="1"/>
</dbReference>
<dbReference type="Pfam" id="PF12724">
    <property type="entry name" value="Flavodoxin_5"/>
    <property type="match status" value="1"/>
</dbReference>
<evidence type="ECO:0000256" key="1">
    <source>
        <dbReference type="ARBA" id="ARBA00022723"/>
    </source>
</evidence>